<feature type="transmembrane region" description="Helical" evidence="6">
    <location>
        <begin position="244"/>
        <end position="261"/>
    </location>
</feature>
<feature type="transmembrane region" description="Helical" evidence="6">
    <location>
        <begin position="182"/>
        <end position="201"/>
    </location>
</feature>
<evidence type="ECO:0000256" key="5">
    <source>
        <dbReference type="ARBA" id="ARBA00023136"/>
    </source>
</evidence>
<dbReference type="PANTHER" id="PTHR32322">
    <property type="entry name" value="INNER MEMBRANE TRANSPORTER"/>
    <property type="match status" value="1"/>
</dbReference>
<keyword evidence="3 6" id="KW-0812">Transmembrane</keyword>
<dbReference type="EMBL" id="BMML01000011">
    <property type="protein sequence ID" value="GGN20441.1"/>
    <property type="molecule type" value="Genomic_DNA"/>
</dbReference>
<reference evidence="8" key="2">
    <citation type="submission" date="2020-09" db="EMBL/GenBank/DDBJ databases">
        <authorList>
            <person name="Sun Q."/>
            <person name="Zhou Y."/>
        </authorList>
    </citation>
    <scope>NUCLEOTIDE SEQUENCE</scope>
    <source>
        <strain evidence="8">CGMCC 4.7110</strain>
    </source>
</reference>
<reference evidence="8" key="1">
    <citation type="journal article" date="2014" name="Int. J. Syst. Evol. Microbiol.">
        <title>Complete genome sequence of Corynebacterium casei LMG S-19264T (=DSM 44701T), isolated from a smear-ripened cheese.</title>
        <authorList>
            <consortium name="US DOE Joint Genome Institute (JGI-PGF)"/>
            <person name="Walter F."/>
            <person name="Albersmeier A."/>
            <person name="Kalinowski J."/>
            <person name="Ruckert C."/>
        </authorList>
    </citation>
    <scope>NUCLEOTIDE SEQUENCE</scope>
    <source>
        <strain evidence="8">CGMCC 4.7110</strain>
    </source>
</reference>
<evidence type="ECO:0000313" key="8">
    <source>
        <dbReference type="EMBL" id="GGN20441.1"/>
    </source>
</evidence>
<dbReference type="SUPFAM" id="SSF103481">
    <property type="entry name" value="Multidrug resistance efflux transporter EmrE"/>
    <property type="match status" value="2"/>
</dbReference>
<dbReference type="InterPro" id="IPR050638">
    <property type="entry name" value="AA-Vitamin_Transporters"/>
</dbReference>
<dbReference type="AlphaFoldDB" id="A0A918CTE4"/>
<evidence type="ECO:0000256" key="2">
    <source>
        <dbReference type="ARBA" id="ARBA00007362"/>
    </source>
</evidence>
<comment type="similarity">
    <text evidence="2">Belongs to the EamA transporter family.</text>
</comment>
<dbReference type="GO" id="GO:0016020">
    <property type="term" value="C:membrane"/>
    <property type="evidence" value="ECO:0007669"/>
    <property type="project" value="UniProtKB-SubCell"/>
</dbReference>
<evidence type="ECO:0000256" key="1">
    <source>
        <dbReference type="ARBA" id="ARBA00004141"/>
    </source>
</evidence>
<keyword evidence="9" id="KW-1185">Reference proteome</keyword>
<organism evidence="8 9">
    <name type="scientific">Streptomyces fuscichromogenes</name>
    <dbReference type="NCBI Taxonomy" id="1324013"/>
    <lineage>
        <taxon>Bacteria</taxon>
        <taxon>Bacillati</taxon>
        <taxon>Actinomycetota</taxon>
        <taxon>Actinomycetes</taxon>
        <taxon>Kitasatosporales</taxon>
        <taxon>Streptomycetaceae</taxon>
        <taxon>Streptomyces</taxon>
    </lineage>
</organism>
<feature type="transmembrane region" description="Helical" evidence="6">
    <location>
        <begin position="267"/>
        <end position="285"/>
    </location>
</feature>
<gene>
    <name evidence="8" type="ORF">GCM10011578_051000</name>
</gene>
<name>A0A918CTE4_9ACTN</name>
<feature type="domain" description="EamA" evidence="7">
    <location>
        <begin position="154"/>
        <end position="284"/>
    </location>
</feature>
<evidence type="ECO:0000256" key="6">
    <source>
        <dbReference type="SAM" id="Phobius"/>
    </source>
</evidence>
<keyword evidence="5 6" id="KW-0472">Membrane</keyword>
<dbReference type="Pfam" id="PF00892">
    <property type="entry name" value="EamA"/>
    <property type="match status" value="2"/>
</dbReference>
<feature type="transmembrane region" description="Helical" evidence="6">
    <location>
        <begin position="120"/>
        <end position="137"/>
    </location>
</feature>
<dbReference type="PANTHER" id="PTHR32322:SF2">
    <property type="entry name" value="EAMA DOMAIN-CONTAINING PROTEIN"/>
    <property type="match status" value="1"/>
</dbReference>
<dbReference type="InterPro" id="IPR000620">
    <property type="entry name" value="EamA_dom"/>
</dbReference>
<feature type="transmembrane region" description="Helical" evidence="6">
    <location>
        <begin position="157"/>
        <end position="175"/>
    </location>
</feature>
<feature type="transmembrane region" description="Helical" evidence="6">
    <location>
        <begin position="213"/>
        <end position="232"/>
    </location>
</feature>
<comment type="caution">
    <text evidence="8">The sequence shown here is derived from an EMBL/GenBank/DDBJ whole genome shotgun (WGS) entry which is preliminary data.</text>
</comment>
<evidence type="ECO:0000259" key="7">
    <source>
        <dbReference type="Pfam" id="PF00892"/>
    </source>
</evidence>
<comment type="subcellular location">
    <subcellularLocation>
        <location evidence="1">Membrane</location>
        <topology evidence="1">Multi-pass membrane protein</topology>
    </subcellularLocation>
</comment>
<feature type="transmembrane region" description="Helical" evidence="6">
    <location>
        <begin position="95"/>
        <end position="115"/>
    </location>
</feature>
<dbReference type="Proteomes" id="UP000653411">
    <property type="component" value="Unassembled WGS sequence"/>
</dbReference>
<evidence type="ECO:0000256" key="3">
    <source>
        <dbReference type="ARBA" id="ARBA00022692"/>
    </source>
</evidence>
<feature type="transmembrane region" description="Helical" evidence="6">
    <location>
        <begin position="34"/>
        <end position="55"/>
    </location>
</feature>
<accession>A0A918CTE4</accession>
<dbReference type="InterPro" id="IPR037185">
    <property type="entry name" value="EmrE-like"/>
</dbReference>
<feature type="transmembrane region" description="Helical" evidence="6">
    <location>
        <begin position="67"/>
        <end position="89"/>
    </location>
</feature>
<proteinExistence type="inferred from homology"/>
<evidence type="ECO:0000256" key="4">
    <source>
        <dbReference type="ARBA" id="ARBA00022989"/>
    </source>
</evidence>
<feature type="domain" description="EamA" evidence="7">
    <location>
        <begin position="7"/>
        <end position="139"/>
    </location>
</feature>
<sequence>MRKGLALAALIGANLFWAGNYVLGAVAVADMDPVSLVYLKWLFAAVPIVILAHFTERPRWRDALRHWPFILLLSALGIGGYSGMLYAALVTTPPITAALINSFNPILILLGAAVFLRDRISLRGGIGIAIAFVGVVLSISRGDLGSLLSQGFRPGDLWMVGVVLVWSAYTILIRVGPQIPPITCSALQVVFFCVAMTPIALVHGVNWPSTGNASWSLLYIAFFPSVASYALWNVGAERIDPAKAGITLNLVTVFTAIIAVIRGEHLTHAEMIGGVLIIGGVILSTELSRRKAEQPVVGEPAVAVSRQAE</sequence>
<evidence type="ECO:0000313" key="9">
    <source>
        <dbReference type="Proteomes" id="UP000653411"/>
    </source>
</evidence>
<protein>
    <submittedName>
        <fullName evidence="8">Multidrug DMT transporter permease</fullName>
    </submittedName>
</protein>
<keyword evidence="4 6" id="KW-1133">Transmembrane helix</keyword>
<dbReference type="RefSeq" id="WP_189265120.1">
    <property type="nucleotide sequence ID" value="NZ_BMML01000011.1"/>
</dbReference>